<comment type="caution">
    <text evidence="1">The sequence shown here is derived from an EMBL/GenBank/DDBJ whole genome shotgun (WGS) entry which is preliminary data.</text>
</comment>
<gene>
    <name evidence="1" type="ORF">EJ73_01356</name>
</gene>
<protein>
    <submittedName>
        <fullName evidence="1">Uncharacterized protein</fullName>
    </submittedName>
</protein>
<evidence type="ECO:0000313" key="1">
    <source>
        <dbReference type="EMBL" id="PXX22138.1"/>
    </source>
</evidence>
<organism evidence="1 2">
    <name type="scientific">Hoylesella shahii DSM 15611 = JCM 12083</name>
    <dbReference type="NCBI Taxonomy" id="1122991"/>
    <lineage>
        <taxon>Bacteria</taxon>
        <taxon>Pseudomonadati</taxon>
        <taxon>Bacteroidota</taxon>
        <taxon>Bacteroidia</taxon>
        <taxon>Bacteroidales</taxon>
        <taxon>Prevotellaceae</taxon>
        <taxon>Hoylesella</taxon>
    </lineage>
</organism>
<dbReference type="EMBL" id="QJJX01000013">
    <property type="protein sequence ID" value="PXX22138.1"/>
    <property type="molecule type" value="Genomic_DNA"/>
</dbReference>
<dbReference type="AlphaFoldDB" id="A0A318HUL7"/>
<dbReference type="Proteomes" id="UP000248314">
    <property type="component" value="Unassembled WGS sequence"/>
</dbReference>
<evidence type="ECO:0000313" key="2">
    <source>
        <dbReference type="Proteomes" id="UP000248314"/>
    </source>
</evidence>
<sequence length="49" mass="5754">MPAPLVALYALYLNSYHITRGITKRYNQQHFIATWVNHMHLVSKQSALR</sequence>
<reference evidence="1 2" key="1">
    <citation type="submission" date="2018-05" db="EMBL/GenBank/DDBJ databases">
        <title>Genomic Encyclopedia of Type Strains, Phase I: the one thousand microbial genomes (KMG-I) project.</title>
        <authorList>
            <person name="Kyrpides N."/>
        </authorList>
    </citation>
    <scope>NUCLEOTIDE SEQUENCE [LARGE SCALE GENOMIC DNA]</scope>
    <source>
        <strain evidence="1 2">DSM 15611</strain>
    </source>
</reference>
<proteinExistence type="predicted"/>
<accession>A0A318HUL7</accession>
<name>A0A318HUL7_9BACT</name>
<keyword evidence="2" id="KW-1185">Reference proteome</keyword>